<dbReference type="InterPro" id="IPR001487">
    <property type="entry name" value="Bromodomain"/>
</dbReference>
<evidence type="ECO:0000256" key="2">
    <source>
        <dbReference type="PROSITE-ProRule" id="PRU00035"/>
    </source>
</evidence>
<proteinExistence type="predicted"/>
<dbReference type="Proteomes" id="UP000722791">
    <property type="component" value="Unassembled WGS sequence"/>
</dbReference>
<dbReference type="SMART" id="SM00297">
    <property type="entry name" value="BROMO"/>
    <property type="match status" value="1"/>
</dbReference>
<feature type="non-terminal residue" evidence="5">
    <location>
        <position position="276"/>
    </location>
</feature>
<sequence>MDEETRSTLLRVVTAVMQREESQKYFNEPFNSSERSGYAICVQRPMDLGTIQRNLQLPPGESPYSSAAAVLQDVQLVWENCAAFFPAGHEARVAADTLSGTFTQMHQAAQQQQQQQQFRMQSFQQQQLLLQKQQAHFALQNNSHNQQQQQTTLGHPPSHPMQPSLQPFQHAPQPPQTFMFVPVDNAPPSQLAGGHQPSPAPAAVSSAAAAAPPPPPQPAPGGGGSGGAAAPGSSAAHPSAAAMAPGPPPNGATASSEAAARIVHPAGGPKLKISLP</sequence>
<dbReference type="Pfam" id="PF00439">
    <property type="entry name" value="Bromodomain"/>
    <property type="match status" value="1"/>
</dbReference>
<evidence type="ECO:0000256" key="1">
    <source>
        <dbReference type="ARBA" id="ARBA00023117"/>
    </source>
</evidence>
<evidence type="ECO:0000313" key="5">
    <source>
        <dbReference type="EMBL" id="GIM10758.1"/>
    </source>
</evidence>
<evidence type="ECO:0000259" key="4">
    <source>
        <dbReference type="PROSITE" id="PS50014"/>
    </source>
</evidence>
<feature type="compositionally biased region" description="Gly residues" evidence="3">
    <location>
        <begin position="220"/>
        <end position="229"/>
    </location>
</feature>
<feature type="domain" description="Bromo" evidence="4">
    <location>
        <begin position="18"/>
        <end position="92"/>
    </location>
</feature>
<organism evidence="5 6">
    <name type="scientific">Volvox reticuliferus</name>
    <dbReference type="NCBI Taxonomy" id="1737510"/>
    <lineage>
        <taxon>Eukaryota</taxon>
        <taxon>Viridiplantae</taxon>
        <taxon>Chlorophyta</taxon>
        <taxon>core chlorophytes</taxon>
        <taxon>Chlorophyceae</taxon>
        <taxon>CS clade</taxon>
        <taxon>Chlamydomonadales</taxon>
        <taxon>Volvocaceae</taxon>
        <taxon>Volvox</taxon>
    </lineage>
</organism>
<dbReference type="AlphaFoldDB" id="A0A8J4GM29"/>
<protein>
    <recommendedName>
        <fullName evidence="4">Bromo domain-containing protein</fullName>
    </recommendedName>
</protein>
<feature type="compositionally biased region" description="Low complexity" evidence="3">
    <location>
        <begin position="141"/>
        <end position="150"/>
    </location>
</feature>
<dbReference type="EMBL" id="BNCQ01000035">
    <property type="protein sequence ID" value="GIM10758.1"/>
    <property type="molecule type" value="Genomic_DNA"/>
</dbReference>
<dbReference type="InterPro" id="IPR036427">
    <property type="entry name" value="Bromodomain-like_sf"/>
</dbReference>
<dbReference type="PROSITE" id="PS50014">
    <property type="entry name" value="BROMODOMAIN_2"/>
    <property type="match status" value="1"/>
</dbReference>
<gene>
    <name evidence="5" type="ORF">Vretimale_14327</name>
</gene>
<dbReference type="Gene3D" id="1.20.920.10">
    <property type="entry name" value="Bromodomain-like"/>
    <property type="match status" value="1"/>
</dbReference>
<feature type="compositionally biased region" description="Low complexity" evidence="3">
    <location>
        <begin position="230"/>
        <end position="244"/>
    </location>
</feature>
<dbReference type="CDD" id="cd04369">
    <property type="entry name" value="Bromodomain"/>
    <property type="match status" value="1"/>
</dbReference>
<dbReference type="SUPFAM" id="SSF47370">
    <property type="entry name" value="Bromodomain"/>
    <property type="match status" value="1"/>
</dbReference>
<comment type="caution">
    <text evidence="5">The sequence shown here is derived from an EMBL/GenBank/DDBJ whole genome shotgun (WGS) entry which is preliminary data.</text>
</comment>
<accession>A0A8J4GM29</accession>
<reference evidence="5" key="1">
    <citation type="journal article" date="2021" name="Proc. Natl. Acad. Sci. U.S.A.">
        <title>Three genomes in the algal genus Volvox reveal the fate of a haploid sex-determining region after a transition to homothallism.</title>
        <authorList>
            <person name="Yamamoto K."/>
            <person name="Hamaji T."/>
            <person name="Kawai-Toyooka H."/>
            <person name="Matsuzaki R."/>
            <person name="Takahashi F."/>
            <person name="Nishimura Y."/>
            <person name="Kawachi M."/>
            <person name="Noguchi H."/>
            <person name="Minakuchi Y."/>
            <person name="Umen J.G."/>
            <person name="Toyoda A."/>
            <person name="Nozaki H."/>
        </authorList>
    </citation>
    <scope>NUCLEOTIDE SEQUENCE</scope>
    <source>
        <strain evidence="5">NIES-3785</strain>
    </source>
</reference>
<evidence type="ECO:0000313" key="6">
    <source>
        <dbReference type="Proteomes" id="UP000722791"/>
    </source>
</evidence>
<name>A0A8J4GM29_9CHLO</name>
<keyword evidence="1 2" id="KW-0103">Bromodomain</keyword>
<feature type="region of interest" description="Disordered" evidence="3">
    <location>
        <begin position="141"/>
        <end position="276"/>
    </location>
</feature>
<feature type="compositionally biased region" description="Low complexity" evidence="3">
    <location>
        <begin position="201"/>
        <end position="210"/>
    </location>
</feature>
<evidence type="ECO:0000256" key="3">
    <source>
        <dbReference type="SAM" id="MobiDB-lite"/>
    </source>
</evidence>
<dbReference type="PANTHER" id="PTHR45926">
    <property type="entry name" value="OSJNBA0053K19.4 PROTEIN"/>
    <property type="match status" value="1"/>
</dbReference>